<organism evidence="2 3">
    <name type="scientific">Ascobolus immersus RN42</name>
    <dbReference type="NCBI Taxonomy" id="1160509"/>
    <lineage>
        <taxon>Eukaryota</taxon>
        <taxon>Fungi</taxon>
        <taxon>Dikarya</taxon>
        <taxon>Ascomycota</taxon>
        <taxon>Pezizomycotina</taxon>
        <taxon>Pezizomycetes</taxon>
        <taxon>Pezizales</taxon>
        <taxon>Ascobolaceae</taxon>
        <taxon>Ascobolus</taxon>
    </lineage>
</organism>
<proteinExistence type="predicted"/>
<evidence type="ECO:0000256" key="1">
    <source>
        <dbReference type="SAM" id="MobiDB-lite"/>
    </source>
</evidence>
<name>A0A3N4HI68_ASCIM</name>
<gene>
    <name evidence="2" type="ORF">BJ508DRAFT_314129</name>
</gene>
<protein>
    <submittedName>
        <fullName evidence="2">Uncharacterized protein</fullName>
    </submittedName>
</protein>
<dbReference type="EMBL" id="ML119834">
    <property type="protein sequence ID" value="RPA73077.1"/>
    <property type="molecule type" value="Genomic_DNA"/>
</dbReference>
<reference evidence="2 3" key="1">
    <citation type="journal article" date="2018" name="Nat. Ecol. Evol.">
        <title>Pezizomycetes genomes reveal the molecular basis of ectomycorrhizal truffle lifestyle.</title>
        <authorList>
            <person name="Murat C."/>
            <person name="Payen T."/>
            <person name="Noel B."/>
            <person name="Kuo A."/>
            <person name="Morin E."/>
            <person name="Chen J."/>
            <person name="Kohler A."/>
            <person name="Krizsan K."/>
            <person name="Balestrini R."/>
            <person name="Da Silva C."/>
            <person name="Montanini B."/>
            <person name="Hainaut M."/>
            <person name="Levati E."/>
            <person name="Barry K.W."/>
            <person name="Belfiori B."/>
            <person name="Cichocki N."/>
            <person name="Clum A."/>
            <person name="Dockter R.B."/>
            <person name="Fauchery L."/>
            <person name="Guy J."/>
            <person name="Iotti M."/>
            <person name="Le Tacon F."/>
            <person name="Lindquist E.A."/>
            <person name="Lipzen A."/>
            <person name="Malagnac F."/>
            <person name="Mello A."/>
            <person name="Molinier V."/>
            <person name="Miyauchi S."/>
            <person name="Poulain J."/>
            <person name="Riccioni C."/>
            <person name="Rubini A."/>
            <person name="Sitrit Y."/>
            <person name="Splivallo R."/>
            <person name="Traeger S."/>
            <person name="Wang M."/>
            <person name="Zifcakova L."/>
            <person name="Wipf D."/>
            <person name="Zambonelli A."/>
            <person name="Paolocci F."/>
            <person name="Nowrousian M."/>
            <person name="Ottonello S."/>
            <person name="Baldrian P."/>
            <person name="Spatafora J.W."/>
            <person name="Henrissat B."/>
            <person name="Nagy L.G."/>
            <person name="Aury J.M."/>
            <person name="Wincker P."/>
            <person name="Grigoriev I.V."/>
            <person name="Bonfante P."/>
            <person name="Martin F.M."/>
        </authorList>
    </citation>
    <scope>NUCLEOTIDE SEQUENCE [LARGE SCALE GENOMIC DNA]</scope>
    <source>
        <strain evidence="2 3">RN42</strain>
    </source>
</reference>
<feature type="region of interest" description="Disordered" evidence="1">
    <location>
        <begin position="18"/>
        <end position="38"/>
    </location>
</feature>
<evidence type="ECO:0000313" key="2">
    <source>
        <dbReference type="EMBL" id="RPA73077.1"/>
    </source>
</evidence>
<dbReference type="Proteomes" id="UP000275078">
    <property type="component" value="Unassembled WGS sequence"/>
</dbReference>
<accession>A0A3N4HI68</accession>
<keyword evidence="3" id="KW-1185">Reference proteome</keyword>
<dbReference type="AlphaFoldDB" id="A0A3N4HI68"/>
<feature type="compositionally biased region" description="Low complexity" evidence="1">
    <location>
        <begin position="18"/>
        <end position="28"/>
    </location>
</feature>
<evidence type="ECO:0000313" key="3">
    <source>
        <dbReference type="Proteomes" id="UP000275078"/>
    </source>
</evidence>
<sequence>MYHLEGLNWYFKQVTANSNSSPPIQPSSVTNPITTQTKPRPEFWSRLLRIVSGQIPEIHAESSTEDQRSKKNRNCCCKRTGCTMRGKTCFLLMPMPRSGGYGLILMSMPFGICKCDDNRDKS</sequence>
<feature type="compositionally biased region" description="Polar residues" evidence="1">
    <location>
        <begin position="29"/>
        <end position="38"/>
    </location>
</feature>